<evidence type="ECO:0000256" key="8">
    <source>
        <dbReference type="SAM" id="MobiDB-lite"/>
    </source>
</evidence>
<protein>
    <recommendedName>
        <fullName evidence="1">non-specific serine/threonine protein kinase</fullName>
        <ecNumber evidence="1">2.7.11.1</ecNumber>
    </recommendedName>
</protein>
<keyword evidence="6 7" id="KW-0067">ATP-binding</keyword>
<evidence type="ECO:0000313" key="12">
    <source>
        <dbReference type="Proteomes" id="UP001595872"/>
    </source>
</evidence>
<keyword evidence="9" id="KW-0472">Membrane</keyword>
<reference evidence="12" key="1">
    <citation type="journal article" date="2019" name="Int. J. Syst. Evol. Microbiol.">
        <title>The Global Catalogue of Microorganisms (GCM) 10K type strain sequencing project: providing services to taxonomists for standard genome sequencing and annotation.</title>
        <authorList>
            <consortium name="The Broad Institute Genomics Platform"/>
            <consortium name="The Broad Institute Genome Sequencing Center for Infectious Disease"/>
            <person name="Wu L."/>
            <person name="Ma J."/>
        </authorList>
    </citation>
    <scope>NUCLEOTIDE SEQUENCE [LARGE SCALE GENOMIC DNA]</scope>
    <source>
        <strain evidence="12">KLKA75</strain>
    </source>
</reference>
<dbReference type="InterPro" id="IPR011009">
    <property type="entry name" value="Kinase-like_dom_sf"/>
</dbReference>
<dbReference type="Gene3D" id="3.30.200.20">
    <property type="entry name" value="Phosphorylase Kinase, domain 1"/>
    <property type="match status" value="1"/>
</dbReference>
<accession>A0ABV9UBW3</accession>
<feature type="compositionally biased region" description="Pro residues" evidence="8">
    <location>
        <begin position="486"/>
        <end position="506"/>
    </location>
</feature>
<dbReference type="EMBL" id="JBHSIT010000016">
    <property type="protein sequence ID" value="MFC4913369.1"/>
    <property type="molecule type" value="Genomic_DNA"/>
</dbReference>
<dbReference type="PANTHER" id="PTHR43289">
    <property type="entry name" value="MITOGEN-ACTIVATED PROTEIN KINASE KINASE KINASE 20-RELATED"/>
    <property type="match status" value="1"/>
</dbReference>
<keyword evidence="5 11" id="KW-0418">Kinase</keyword>
<feature type="compositionally biased region" description="Low complexity" evidence="8">
    <location>
        <begin position="422"/>
        <end position="431"/>
    </location>
</feature>
<feature type="domain" description="Protein kinase" evidence="10">
    <location>
        <begin position="10"/>
        <end position="259"/>
    </location>
</feature>
<organism evidence="11 12">
    <name type="scientific">Actinomadura gamaensis</name>
    <dbReference type="NCBI Taxonomy" id="1763541"/>
    <lineage>
        <taxon>Bacteria</taxon>
        <taxon>Bacillati</taxon>
        <taxon>Actinomycetota</taxon>
        <taxon>Actinomycetes</taxon>
        <taxon>Streptosporangiales</taxon>
        <taxon>Thermomonosporaceae</taxon>
        <taxon>Actinomadura</taxon>
    </lineage>
</organism>
<keyword evidence="9" id="KW-1133">Transmembrane helix</keyword>
<keyword evidence="2" id="KW-0723">Serine/threonine-protein kinase</keyword>
<comment type="caution">
    <text evidence="11">The sequence shown here is derived from an EMBL/GenBank/DDBJ whole genome shotgun (WGS) entry which is preliminary data.</text>
</comment>
<evidence type="ECO:0000256" key="7">
    <source>
        <dbReference type="PROSITE-ProRule" id="PRU10141"/>
    </source>
</evidence>
<feature type="region of interest" description="Disordered" evidence="8">
    <location>
        <begin position="269"/>
        <end position="558"/>
    </location>
</feature>
<feature type="compositionally biased region" description="Low complexity" evidence="8">
    <location>
        <begin position="507"/>
        <end position="526"/>
    </location>
</feature>
<feature type="compositionally biased region" description="Basic and acidic residues" evidence="8">
    <location>
        <begin position="361"/>
        <end position="375"/>
    </location>
</feature>
<dbReference type="GO" id="GO:0004674">
    <property type="term" value="F:protein serine/threonine kinase activity"/>
    <property type="evidence" value="ECO:0007669"/>
    <property type="project" value="UniProtKB-EC"/>
</dbReference>
<dbReference type="EC" id="2.7.11.1" evidence="1"/>
<feature type="compositionally biased region" description="Gly residues" evidence="8">
    <location>
        <begin position="411"/>
        <end position="421"/>
    </location>
</feature>
<keyword evidence="12" id="KW-1185">Reference proteome</keyword>
<dbReference type="CDD" id="cd14014">
    <property type="entry name" value="STKc_PknB_like"/>
    <property type="match status" value="1"/>
</dbReference>
<dbReference type="PROSITE" id="PS00107">
    <property type="entry name" value="PROTEIN_KINASE_ATP"/>
    <property type="match status" value="1"/>
</dbReference>
<keyword evidence="9" id="KW-0812">Transmembrane</keyword>
<evidence type="ECO:0000256" key="3">
    <source>
        <dbReference type="ARBA" id="ARBA00022679"/>
    </source>
</evidence>
<evidence type="ECO:0000259" key="10">
    <source>
        <dbReference type="PROSITE" id="PS50011"/>
    </source>
</evidence>
<evidence type="ECO:0000256" key="6">
    <source>
        <dbReference type="ARBA" id="ARBA00022840"/>
    </source>
</evidence>
<dbReference type="SUPFAM" id="SSF56112">
    <property type="entry name" value="Protein kinase-like (PK-like)"/>
    <property type="match status" value="1"/>
</dbReference>
<feature type="compositionally biased region" description="Gly residues" evidence="8">
    <location>
        <begin position="535"/>
        <end position="558"/>
    </location>
</feature>
<sequence>MSFPSTVGRYRIDRALGSGAFASVWLGHDDALDSLVAIKVLNGSLLDDLDVRNRFLEEARILRRADSERLVRVHDIGELPDGRPYFVMSYADRGTLADRMKRRPLPVAEALALAENTAYGVEVINTLGVIHRDLKPSNVLFQSTPDGGEKLLIADLGLAKALAHASGAFTLPVGTPGYMSPEQARFGGGLDVRADVYGLGALTFHMLTGRPPTQAPIRVPPSELREGLPAGTDEVVMRALEVEREKRWPTAEAFAEALAELRAKAAVESPAGPASGTPAEPAGGTPGAAPVTIAEPLPGVRPELRADGPADAPGGGPGDGRGDGRGDVPGDGPSTVVDVPSSQQSDKSGELGTPRPASYPGDRDEVPEATVRDPRQQPYGGRPPGSETLPPDGGPDDSRTTEMPLPPHPGAGQGGPGGPAGPGYTAAADGGEATVMDQPGGRYGDAPPPPGGDAKTSVFPAGGQPYGPGPGPGPGHSPGPGGQPYQPVPDPSQSPSPHGYPPPPYQPQGGQQPPSGSSGSSGKGSPFGRRKKDAGGSGGGSGGPFGPGGGGGGGSGGGGGRRGYLTPLLITAAVLTVALIAGLALGSIFSKGGKKNGDGGGGKKTAVPADFAQVADDSGKIRAAVPKAWPKAGPDKTWLPSGVGFAGDATARPVLRATPEVAKFRGSGTAPGLFVGLTTAMPKTQPLPLGVSTHPSCTKGAPENYTSPDKQLNGTILRFTGCKTGTPLVTEVALHSADGKFGAWVRIRQMDNADIVKSILDNLKLQAP</sequence>
<dbReference type="InterPro" id="IPR000719">
    <property type="entry name" value="Prot_kinase_dom"/>
</dbReference>
<evidence type="ECO:0000256" key="1">
    <source>
        <dbReference type="ARBA" id="ARBA00012513"/>
    </source>
</evidence>
<dbReference type="Proteomes" id="UP001595872">
    <property type="component" value="Unassembled WGS sequence"/>
</dbReference>
<evidence type="ECO:0000256" key="5">
    <source>
        <dbReference type="ARBA" id="ARBA00022777"/>
    </source>
</evidence>
<dbReference type="InterPro" id="IPR017441">
    <property type="entry name" value="Protein_kinase_ATP_BS"/>
</dbReference>
<evidence type="ECO:0000313" key="11">
    <source>
        <dbReference type="EMBL" id="MFC4913369.1"/>
    </source>
</evidence>
<feature type="compositionally biased region" description="Low complexity" evidence="8">
    <location>
        <begin position="269"/>
        <end position="290"/>
    </location>
</feature>
<dbReference type="Gene3D" id="1.10.510.10">
    <property type="entry name" value="Transferase(Phosphotransferase) domain 1"/>
    <property type="match status" value="1"/>
</dbReference>
<proteinExistence type="predicted"/>
<keyword evidence="4 7" id="KW-0547">Nucleotide-binding</keyword>
<feature type="compositionally biased region" description="Pro residues" evidence="8">
    <location>
        <begin position="467"/>
        <end position="477"/>
    </location>
</feature>
<dbReference type="SMART" id="SM00220">
    <property type="entry name" value="S_TKc"/>
    <property type="match status" value="1"/>
</dbReference>
<evidence type="ECO:0000256" key="9">
    <source>
        <dbReference type="SAM" id="Phobius"/>
    </source>
</evidence>
<gene>
    <name evidence="11" type="ORF">ACFPCY_39145</name>
</gene>
<dbReference type="RefSeq" id="WP_378264216.1">
    <property type="nucleotide sequence ID" value="NZ_JBHSIT010000016.1"/>
</dbReference>
<feature type="binding site" evidence="7">
    <location>
        <position position="39"/>
    </location>
    <ligand>
        <name>ATP</name>
        <dbReference type="ChEBI" id="CHEBI:30616"/>
    </ligand>
</feature>
<name>A0ABV9UBW3_9ACTN</name>
<dbReference type="PANTHER" id="PTHR43289:SF6">
    <property type="entry name" value="SERINE_THREONINE-PROTEIN KINASE NEKL-3"/>
    <property type="match status" value="1"/>
</dbReference>
<evidence type="ECO:0000256" key="2">
    <source>
        <dbReference type="ARBA" id="ARBA00022527"/>
    </source>
</evidence>
<feature type="transmembrane region" description="Helical" evidence="9">
    <location>
        <begin position="564"/>
        <end position="585"/>
    </location>
</feature>
<dbReference type="PROSITE" id="PS00108">
    <property type="entry name" value="PROTEIN_KINASE_ST"/>
    <property type="match status" value="1"/>
</dbReference>
<dbReference type="PROSITE" id="PS50011">
    <property type="entry name" value="PROTEIN_KINASE_DOM"/>
    <property type="match status" value="1"/>
</dbReference>
<dbReference type="Pfam" id="PF00069">
    <property type="entry name" value="Pkinase"/>
    <property type="match status" value="1"/>
</dbReference>
<dbReference type="InterPro" id="IPR008271">
    <property type="entry name" value="Ser/Thr_kinase_AS"/>
</dbReference>
<keyword evidence="3 11" id="KW-0808">Transferase</keyword>
<evidence type="ECO:0000256" key="4">
    <source>
        <dbReference type="ARBA" id="ARBA00022741"/>
    </source>
</evidence>